<evidence type="ECO:0000256" key="1">
    <source>
        <dbReference type="ARBA" id="ARBA00022670"/>
    </source>
</evidence>
<keyword evidence="1" id="KW-0645">Protease</keyword>
<dbReference type="PROSITE" id="PS51767">
    <property type="entry name" value="PEPTIDASE_A1"/>
    <property type="match status" value="1"/>
</dbReference>
<dbReference type="EMBL" id="MTKT01000548">
    <property type="protein sequence ID" value="OWM90558.1"/>
    <property type="molecule type" value="Genomic_DNA"/>
</dbReference>
<evidence type="ECO:0000259" key="3">
    <source>
        <dbReference type="PROSITE" id="PS51767"/>
    </source>
</evidence>
<evidence type="ECO:0000313" key="5">
    <source>
        <dbReference type="Proteomes" id="UP000197138"/>
    </source>
</evidence>
<evidence type="ECO:0000256" key="2">
    <source>
        <dbReference type="ARBA" id="ARBA00022801"/>
    </source>
</evidence>
<dbReference type="PANTHER" id="PTHR47967:SF128">
    <property type="entry name" value="ASPARTIC PROTEINASE CDR1-LIKE"/>
    <property type="match status" value="1"/>
</dbReference>
<organism evidence="4 5">
    <name type="scientific">Punica granatum</name>
    <name type="common">Pomegranate</name>
    <dbReference type="NCBI Taxonomy" id="22663"/>
    <lineage>
        <taxon>Eukaryota</taxon>
        <taxon>Viridiplantae</taxon>
        <taxon>Streptophyta</taxon>
        <taxon>Embryophyta</taxon>
        <taxon>Tracheophyta</taxon>
        <taxon>Spermatophyta</taxon>
        <taxon>Magnoliopsida</taxon>
        <taxon>eudicotyledons</taxon>
        <taxon>Gunneridae</taxon>
        <taxon>Pentapetalae</taxon>
        <taxon>rosids</taxon>
        <taxon>malvids</taxon>
        <taxon>Myrtales</taxon>
        <taxon>Lythraceae</taxon>
        <taxon>Punica</taxon>
    </lineage>
</organism>
<dbReference type="GO" id="GO:0005576">
    <property type="term" value="C:extracellular region"/>
    <property type="evidence" value="ECO:0007669"/>
    <property type="project" value="TreeGrafter"/>
</dbReference>
<dbReference type="SUPFAM" id="SSF50630">
    <property type="entry name" value="Acid proteases"/>
    <property type="match status" value="1"/>
</dbReference>
<dbReference type="Proteomes" id="UP000197138">
    <property type="component" value="Unassembled WGS sequence"/>
</dbReference>
<keyword evidence="2" id="KW-0378">Hydrolase</keyword>
<dbReference type="InterPro" id="IPR051708">
    <property type="entry name" value="Plant_Aspart_Prot_A1"/>
</dbReference>
<dbReference type="Pfam" id="PF14541">
    <property type="entry name" value="TAXi_C"/>
    <property type="match status" value="1"/>
</dbReference>
<dbReference type="InterPro" id="IPR033121">
    <property type="entry name" value="PEPTIDASE_A1"/>
</dbReference>
<protein>
    <recommendedName>
        <fullName evidence="3">Peptidase A1 domain-containing protein</fullName>
    </recommendedName>
</protein>
<dbReference type="AlphaFoldDB" id="A0A218Y0F9"/>
<dbReference type="InterPro" id="IPR032799">
    <property type="entry name" value="TAXi_C"/>
</dbReference>
<name>A0A218Y0F9_PUNGR</name>
<evidence type="ECO:0000313" key="4">
    <source>
        <dbReference type="EMBL" id="OWM90558.1"/>
    </source>
</evidence>
<dbReference type="PANTHER" id="PTHR47967">
    <property type="entry name" value="OS07G0603500 PROTEIN-RELATED"/>
    <property type="match status" value="1"/>
</dbReference>
<gene>
    <name evidence="4" type="ORF">CDL15_Pgr014861</name>
</gene>
<accession>A0A218Y0F9</accession>
<dbReference type="Gene3D" id="2.40.70.10">
    <property type="entry name" value="Acid Proteases"/>
    <property type="match status" value="1"/>
</dbReference>
<dbReference type="GO" id="GO:0008233">
    <property type="term" value="F:peptidase activity"/>
    <property type="evidence" value="ECO:0007669"/>
    <property type="project" value="UniProtKB-KW"/>
</dbReference>
<proteinExistence type="predicted"/>
<comment type="caution">
    <text evidence="4">The sequence shown here is derived from an EMBL/GenBank/DDBJ whole genome shotgun (WGS) entry which is preliminary data.</text>
</comment>
<dbReference type="InterPro" id="IPR021109">
    <property type="entry name" value="Peptidase_aspartic_dom_sf"/>
</dbReference>
<reference evidence="5" key="1">
    <citation type="journal article" date="2017" name="Plant J.">
        <title>The pomegranate (Punica granatum L.) genome and the genomics of punicalagin biosynthesis.</title>
        <authorList>
            <person name="Qin G."/>
            <person name="Xu C."/>
            <person name="Ming R."/>
            <person name="Tang H."/>
            <person name="Guyot R."/>
            <person name="Kramer E.M."/>
            <person name="Hu Y."/>
            <person name="Yi X."/>
            <person name="Qi Y."/>
            <person name="Xu X."/>
            <person name="Gao Z."/>
            <person name="Pan H."/>
            <person name="Jian J."/>
            <person name="Tian Y."/>
            <person name="Yue Z."/>
            <person name="Xu Y."/>
        </authorList>
    </citation>
    <scope>NUCLEOTIDE SEQUENCE [LARGE SCALE GENOMIC DNA]</scope>
    <source>
        <strain evidence="5">cv. Dabenzi</strain>
    </source>
</reference>
<sequence>MFENLTFELSKENTWEQIEPRKYCLAILRGDRINIIGMSQQKNVNVGYDLKNKVVSFKDMACPLLKHEVKLRPY</sequence>
<feature type="domain" description="Peptidase A1" evidence="3">
    <location>
        <begin position="1"/>
        <end position="58"/>
    </location>
</feature>
<dbReference type="GO" id="GO:0006508">
    <property type="term" value="P:proteolysis"/>
    <property type="evidence" value="ECO:0007669"/>
    <property type="project" value="UniProtKB-KW"/>
</dbReference>